<sequence>MNNFLKKLTFKVEKRTLLLIAGLSFLISSFKFENTILKYRN</sequence>
<dbReference type="EMBL" id="SWOY01000007">
    <property type="protein sequence ID" value="NFG18183.1"/>
    <property type="molecule type" value="Genomic_DNA"/>
</dbReference>
<gene>
    <name evidence="1" type="ORF">FC794_15630</name>
</gene>
<dbReference type="Proteomes" id="UP000478995">
    <property type="component" value="Unassembled WGS sequence"/>
</dbReference>
<comment type="caution">
    <text evidence="1">The sequence shown here is derived from an EMBL/GenBank/DDBJ whole genome shotgun (WGS) entry which is preliminary data.</text>
</comment>
<evidence type="ECO:0000313" key="2">
    <source>
        <dbReference type="Proteomes" id="UP000478995"/>
    </source>
</evidence>
<name>A0A846J7P8_CLOBO</name>
<dbReference type="RefSeq" id="WP_003358359.1">
    <property type="nucleotide sequence ID" value="NZ_CP013683.1"/>
</dbReference>
<proteinExistence type="predicted"/>
<reference evidence="1 2" key="1">
    <citation type="submission" date="2019-04" db="EMBL/GenBank/DDBJ databases">
        <title>Genome sequencing of Clostridium botulinum Groups I-IV and Clostridium butyricum.</title>
        <authorList>
            <person name="Brunt J."/>
            <person name="Van Vliet A.H.M."/>
            <person name="Stringer S.C."/>
            <person name="Carter A.T."/>
            <person name="Peck M.W."/>
        </authorList>
    </citation>
    <scope>NUCLEOTIDE SEQUENCE [LARGE SCALE GENOMIC DNA]</scope>
    <source>
        <strain evidence="1 2">IFR 18/037</strain>
    </source>
</reference>
<protein>
    <submittedName>
        <fullName evidence="1">Uncharacterized protein</fullName>
    </submittedName>
</protein>
<organism evidence="1 2">
    <name type="scientific">Clostridium botulinum</name>
    <dbReference type="NCBI Taxonomy" id="1491"/>
    <lineage>
        <taxon>Bacteria</taxon>
        <taxon>Bacillati</taxon>
        <taxon>Bacillota</taxon>
        <taxon>Clostridia</taxon>
        <taxon>Eubacteriales</taxon>
        <taxon>Clostridiaceae</taxon>
        <taxon>Clostridium</taxon>
    </lineage>
</organism>
<evidence type="ECO:0000313" key="1">
    <source>
        <dbReference type="EMBL" id="NFG18183.1"/>
    </source>
</evidence>
<accession>A0A846J7P8</accession>
<dbReference type="AlphaFoldDB" id="A0A846J7P8"/>